<sequence>MSSYPSERRECLEPPITCWQMRRGAATSQLVWRKRLSYFLPITYLINLFIQKVCKLRSSVWGNAATEPDREIFVA</sequence>
<name>A0ABV0Y725_9TELE</name>
<reference evidence="1 2" key="1">
    <citation type="submission" date="2021-06" db="EMBL/GenBank/DDBJ databases">
        <authorList>
            <person name="Palmer J.M."/>
        </authorList>
    </citation>
    <scope>NUCLEOTIDE SEQUENCE [LARGE SCALE GENOMIC DNA]</scope>
    <source>
        <strain evidence="1 2">AS_MEX2019</strain>
        <tissue evidence="1">Muscle</tissue>
    </source>
</reference>
<gene>
    <name evidence="1" type="ORF">AMECASPLE_034666</name>
</gene>
<dbReference type="EMBL" id="JAHRIP010023772">
    <property type="protein sequence ID" value="MEQ2289589.1"/>
    <property type="molecule type" value="Genomic_DNA"/>
</dbReference>
<evidence type="ECO:0000313" key="1">
    <source>
        <dbReference type="EMBL" id="MEQ2289589.1"/>
    </source>
</evidence>
<accession>A0ABV0Y725</accession>
<organism evidence="1 2">
    <name type="scientific">Ameca splendens</name>
    <dbReference type="NCBI Taxonomy" id="208324"/>
    <lineage>
        <taxon>Eukaryota</taxon>
        <taxon>Metazoa</taxon>
        <taxon>Chordata</taxon>
        <taxon>Craniata</taxon>
        <taxon>Vertebrata</taxon>
        <taxon>Euteleostomi</taxon>
        <taxon>Actinopterygii</taxon>
        <taxon>Neopterygii</taxon>
        <taxon>Teleostei</taxon>
        <taxon>Neoteleostei</taxon>
        <taxon>Acanthomorphata</taxon>
        <taxon>Ovalentaria</taxon>
        <taxon>Atherinomorphae</taxon>
        <taxon>Cyprinodontiformes</taxon>
        <taxon>Goodeidae</taxon>
        <taxon>Ameca</taxon>
    </lineage>
</organism>
<keyword evidence="2" id="KW-1185">Reference proteome</keyword>
<comment type="caution">
    <text evidence="1">The sequence shown here is derived from an EMBL/GenBank/DDBJ whole genome shotgun (WGS) entry which is preliminary data.</text>
</comment>
<proteinExistence type="predicted"/>
<dbReference type="Proteomes" id="UP001469553">
    <property type="component" value="Unassembled WGS sequence"/>
</dbReference>
<evidence type="ECO:0000313" key="2">
    <source>
        <dbReference type="Proteomes" id="UP001469553"/>
    </source>
</evidence>
<protein>
    <submittedName>
        <fullName evidence="1">Uncharacterized protein</fullName>
    </submittedName>
</protein>